<comment type="caution">
    <text evidence="2">The sequence shown here is derived from an EMBL/GenBank/DDBJ whole genome shotgun (WGS) entry which is preliminary data.</text>
</comment>
<organism evidence="2">
    <name type="scientific">Pongo abelii</name>
    <name type="common">Sumatran orangutan</name>
    <name type="synonym">Pongo pygmaeus abelii</name>
    <dbReference type="NCBI Taxonomy" id="9601"/>
    <lineage>
        <taxon>Eukaryota</taxon>
        <taxon>Metazoa</taxon>
        <taxon>Chordata</taxon>
        <taxon>Craniata</taxon>
        <taxon>Vertebrata</taxon>
        <taxon>Euteleostomi</taxon>
        <taxon>Mammalia</taxon>
        <taxon>Eutheria</taxon>
        <taxon>Euarchontoglires</taxon>
        <taxon>Primates</taxon>
        <taxon>Haplorrhini</taxon>
        <taxon>Catarrhini</taxon>
        <taxon>Hominidae</taxon>
        <taxon>Pongo</taxon>
    </lineage>
</organism>
<dbReference type="EMBL" id="NDHI03003638">
    <property type="protein sequence ID" value="PNJ13405.1"/>
    <property type="molecule type" value="Genomic_DNA"/>
</dbReference>
<evidence type="ECO:0000313" key="2">
    <source>
        <dbReference type="EMBL" id="PNJ13405.1"/>
    </source>
</evidence>
<evidence type="ECO:0000256" key="1">
    <source>
        <dbReference type="SAM" id="MobiDB-lite"/>
    </source>
</evidence>
<feature type="region of interest" description="Disordered" evidence="1">
    <location>
        <begin position="1"/>
        <end position="59"/>
    </location>
</feature>
<dbReference type="AlphaFoldDB" id="A0A2J8RY40"/>
<sequence>MGATEPGGDTSSVMSSTRSSRHCCLTSVLSPTPGSTCRRGSASTSRSMKSGCRRTRSGR</sequence>
<proteinExistence type="predicted"/>
<name>A0A2J8RY40_PONAB</name>
<accession>A0A2J8RY40</accession>
<reference evidence="2" key="1">
    <citation type="submission" date="2017-12" db="EMBL/GenBank/DDBJ databases">
        <title>High-resolution comparative analysis of great ape genomes.</title>
        <authorList>
            <person name="Pollen A."/>
            <person name="Hastie A."/>
            <person name="Hormozdiari F."/>
            <person name="Dougherty M."/>
            <person name="Liu R."/>
            <person name="Chaisson M."/>
            <person name="Hoppe E."/>
            <person name="Hill C."/>
            <person name="Pang A."/>
            <person name="Hillier L."/>
            <person name="Baker C."/>
            <person name="Armstrong J."/>
            <person name="Shendure J."/>
            <person name="Paten B."/>
            <person name="Wilson R."/>
            <person name="Chao H."/>
            <person name="Schneider V."/>
            <person name="Ventura M."/>
            <person name="Kronenberg Z."/>
            <person name="Murali S."/>
            <person name="Gordon D."/>
            <person name="Cantsilieris S."/>
            <person name="Munson K."/>
            <person name="Nelson B."/>
            <person name="Raja A."/>
            <person name="Underwood J."/>
            <person name="Diekhans M."/>
            <person name="Fiddes I."/>
            <person name="Haussler D."/>
            <person name="Eichler E."/>
        </authorList>
    </citation>
    <scope>NUCLEOTIDE SEQUENCE [LARGE SCALE GENOMIC DNA]</scope>
    <source>
        <strain evidence="2">Susie</strain>
    </source>
</reference>
<protein>
    <submittedName>
        <fullName evidence="2">NFIX isoform 7</fullName>
    </submittedName>
</protein>
<gene>
    <name evidence="2" type="ORF">CR201_G0047835</name>
</gene>